<evidence type="ECO:0000313" key="3">
    <source>
        <dbReference type="Proteomes" id="UP000246018"/>
    </source>
</evidence>
<dbReference type="EMBL" id="QDGZ01000005">
    <property type="protein sequence ID" value="PVG82195.1"/>
    <property type="molecule type" value="Genomic_DNA"/>
</dbReference>
<proteinExistence type="predicted"/>
<keyword evidence="1" id="KW-1133">Transmembrane helix</keyword>
<accession>A0A2T8F925</accession>
<gene>
    <name evidence="2" type="ORF">DDE18_11875</name>
</gene>
<reference evidence="2 3" key="1">
    <citation type="submission" date="2018-04" db="EMBL/GenBank/DDBJ databases">
        <title>Genome of Nocardioides gansuensis WSJ-1.</title>
        <authorList>
            <person name="Wu S."/>
            <person name="Wang G."/>
        </authorList>
    </citation>
    <scope>NUCLEOTIDE SEQUENCE [LARGE SCALE GENOMIC DNA]</scope>
    <source>
        <strain evidence="2 3">WSJ-1</strain>
    </source>
</reference>
<dbReference type="Proteomes" id="UP000246018">
    <property type="component" value="Unassembled WGS sequence"/>
</dbReference>
<sequence length="65" mass="6874">MTLFLLRKIGRGWGVIMMTLGIFGVGSSVFASETSKPTSLVLSVILLFCGAGLFFVSNRGSESEG</sequence>
<comment type="caution">
    <text evidence="2">The sequence shown here is derived from an EMBL/GenBank/DDBJ whole genome shotgun (WGS) entry which is preliminary data.</text>
</comment>
<keyword evidence="1" id="KW-0472">Membrane</keyword>
<keyword evidence="3" id="KW-1185">Reference proteome</keyword>
<name>A0A2T8F925_9ACTN</name>
<evidence type="ECO:0000256" key="1">
    <source>
        <dbReference type="SAM" id="Phobius"/>
    </source>
</evidence>
<organism evidence="2 3">
    <name type="scientific">Nocardioides gansuensis</name>
    <dbReference type="NCBI Taxonomy" id="2138300"/>
    <lineage>
        <taxon>Bacteria</taxon>
        <taxon>Bacillati</taxon>
        <taxon>Actinomycetota</taxon>
        <taxon>Actinomycetes</taxon>
        <taxon>Propionibacteriales</taxon>
        <taxon>Nocardioidaceae</taxon>
        <taxon>Nocardioides</taxon>
    </lineage>
</organism>
<evidence type="ECO:0000313" key="2">
    <source>
        <dbReference type="EMBL" id="PVG82195.1"/>
    </source>
</evidence>
<protein>
    <submittedName>
        <fullName evidence="2">Uncharacterized protein</fullName>
    </submittedName>
</protein>
<feature type="transmembrane region" description="Helical" evidence="1">
    <location>
        <begin position="37"/>
        <end position="56"/>
    </location>
</feature>
<dbReference type="AlphaFoldDB" id="A0A2T8F925"/>
<dbReference type="RefSeq" id="WP_116572499.1">
    <property type="nucleotide sequence ID" value="NZ_QDGZ01000005.1"/>
</dbReference>
<keyword evidence="1" id="KW-0812">Transmembrane</keyword>
<feature type="transmembrane region" description="Helical" evidence="1">
    <location>
        <begin position="12"/>
        <end position="31"/>
    </location>
</feature>